<sequence length="518" mass="60488">MTDNEIQQKNSILFWITENKIKNENGDPIEFKDHRFMLDIYSDWSLVQVIRKGSQIGASTMEILRAFHAARFWGINQIYTLPTVDDVSEFVKSKVNRLVKVNTCILEGVSGKDVDSIEQKQIGKSFLFFKGTYTEKEAIMLTSDRNIHDELDKSKPEVVRDYTSRMGYSKIRSQHFFSTPTTPDFGVDKIFEQSDQKHWRFNCPHCSFRQHMEWEKNVDEERGIYVCQQCKKEIFPSHINDYGSWEARFPGRPISGYWISQMHCPWKTAANLIQERKDADDDTYFFNFVLGLPYLAADQKIPASLFIRNVTEIKVDTSNEYNVMGIDTGMGTGKGNHVMIGNKKGIFWIGILQDHEGQDRWQQTSDLIKFFDVRVVVIDGQPYTTEAFDLAKEFPYRVYLSWFKDDPKMLEVIRFFDEKENKDAAFEDEVKVFSSRTRIMDDTISALRRGDIKFAVPASNPAFKLLITHAQTMYARTVTDKFGQAKREWANTGPNDFWLSLIYWHIAMRKRLKYEPNK</sequence>
<dbReference type="EMBL" id="LCIY01000027">
    <property type="protein sequence ID" value="KKT66223.1"/>
    <property type="molecule type" value="Genomic_DNA"/>
</dbReference>
<evidence type="ECO:0000259" key="1">
    <source>
        <dbReference type="Pfam" id="PF05876"/>
    </source>
</evidence>
<accession>A0A0G1J4G3</accession>
<dbReference type="Pfam" id="PF05876">
    <property type="entry name" value="GpA_ATPase"/>
    <property type="match status" value="1"/>
</dbReference>
<reference evidence="2 3" key="1">
    <citation type="journal article" date="2015" name="Nature">
        <title>rRNA introns, odd ribosomes, and small enigmatic genomes across a large radiation of phyla.</title>
        <authorList>
            <person name="Brown C.T."/>
            <person name="Hug L.A."/>
            <person name="Thomas B.C."/>
            <person name="Sharon I."/>
            <person name="Castelle C.J."/>
            <person name="Singh A."/>
            <person name="Wilkins M.J."/>
            <person name="Williams K.H."/>
            <person name="Banfield J.F."/>
        </authorList>
    </citation>
    <scope>NUCLEOTIDE SEQUENCE [LARGE SCALE GENOMIC DNA]</scope>
</reference>
<proteinExistence type="predicted"/>
<name>A0A0G1J4G3_9BACT</name>
<organism evidence="2 3">
    <name type="scientific">Candidatus Woesebacteria bacterium GW2011_GWA2_44_33</name>
    <dbReference type="NCBI Taxonomy" id="1618564"/>
    <lineage>
        <taxon>Bacteria</taxon>
        <taxon>Candidatus Woeseibacteriota</taxon>
    </lineage>
</organism>
<dbReference type="InterPro" id="IPR046453">
    <property type="entry name" value="GpA_ATPase"/>
</dbReference>
<gene>
    <name evidence="2" type="ORF">UW60_C0027G0009</name>
</gene>
<protein>
    <submittedName>
        <fullName evidence="2">Bacteriophage tail assembly protein</fullName>
    </submittedName>
</protein>
<evidence type="ECO:0000313" key="2">
    <source>
        <dbReference type="EMBL" id="KKT66223.1"/>
    </source>
</evidence>
<dbReference type="GO" id="GO:0016887">
    <property type="term" value="F:ATP hydrolysis activity"/>
    <property type="evidence" value="ECO:0007669"/>
    <property type="project" value="InterPro"/>
</dbReference>
<dbReference type="Proteomes" id="UP000034826">
    <property type="component" value="Unassembled WGS sequence"/>
</dbReference>
<dbReference type="AlphaFoldDB" id="A0A0G1J4G3"/>
<evidence type="ECO:0000313" key="3">
    <source>
        <dbReference type="Proteomes" id="UP000034826"/>
    </source>
</evidence>
<comment type="caution">
    <text evidence="2">The sequence shown here is derived from an EMBL/GenBank/DDBJ whole genome shotgun (WGS) entry which is preliminary data.</text>
</comment>
<feature type="domain" description="Phage terminase large subunit GpA ATPase" evidence="1">
    <location>
        <begin position="49"/>
        <end position="238"/>
    </location>
</feature>